<keyword evidence="11 13" id="KW-0968">Cytoplasmic vesicle</keyword>
<dbReference type="InterPro" id="IPR019775">
    <property type="entry name" value="WD40_repeat_CS"/>
</dbReference>
<keyword evidence="6" id="KW-0677">Repeat</keyword>
<evidence type="ECO:0000256" key="1">
    <source>
        <dbReference type="ARBA" id="ARBA00004347"/>
    </source>
</evidence>
<dbReference type="CDD" id="cd00200">
    <property type="entry name" value="WD40"/>
    <property type="match status" value="1"/>
</dbReference>
<feature type="compositionally biased region" description="Basic and acidic residues" evidence="15">
    <location>
        <begin position="872"/>
        <end position="881"/>
    </location>
</feature>
<evidence type="ECO:0000256" key="2">
    <source>
        <dbReference type="ARBA" id="ARBA00010844"/>
    </source>
</evidence>
<dbReference type="Proteomes" id="UP000735302">
    <property type="component" value="Unassembled WGS sequence"/>
</dbReference>
<keyword evidence="19" id="KW-1185">Reference proteome</keyword>
<keyword evidence="5 14" id="KW-0853">WD repeat</keyword>
<feature type="domain" description="COPA/B second beta-propeller" evidence="16">
    <location>
        <begin position="318"/>
        <end position="576"/>
    </location>
</feature>
<keyword evidence="8 13" id="KW-0653">Protein transport</keyword>
<comment type="function">
    <text evidence="12 13">The coatomer is a cytosolic protein complex that binds to dilysine motifs and reversibly associates with Golgi non-clathrin-coated vesicles, which further mediate biosynthetic protein transport from the ER, via the Golgi up to the trans Golgi network. Coatomer complex is required for budding from Golgi membranes, and is essential for the retrograde Golgi-to-ER transport of dilysine-tagged proteins.</text>
</comment>
<dbReference type="GO" id="GO:0006890">
    <property type="term" value="P:retrograde vesicle-mediated transport, Golgi to endoplasmic reticulum"/>
    <property type="evidence" value="ECO:0007669"/>
    <property type="project" value="TreeGrafter"/>
</dbReference>
<evidence type="ECO:0000256" key="6">
    <source>
        <dbReference type="ARBA" id="ARBA00022737"/>
    </source>
</evidence>
<comment type="caution">
    <text evidence="18">The sequence shown here is derived from an EMBL/GenBank/DDBJ whole genome shotgun (WGS) entry which is preliminary data.</text>
</comment>
<dbReference type="InterPro" id="IPR001680">
    <property type="entry name" value="WD40_rpt"/>
</dbReference>
<protein>
    <recommendedName>
        <fullName evidence="13">Coatomer subunit beta'</fullName>
    </recommendedName>
</protein>
<dbReference type="PANTHER" id="PTHR19876:SF2">
    <property type="entry name" value="COATOMER SUBUNIT BETA"/>
    <property type="match status" value="1"/>
</dbReference>
<dbReference type="PANTHER" id="PTHR19876">
    <property type="entry name" value="COATOMER"/>
    <property type="match status" value="1"/>
</dbReference>
<feature type="repeat" description="WD" evidence="14">
    <location>
        <begin position="11"/>
        <end position="52"/>
    </location>
</feature>
<dbReference type="PROSITE" id="PS50294">
    <property type="entry name" value="WD_REPEATS_REGION"/>
    <property type="match status" value="3"/>
</dbReference>
<dbReference type="InterPro" id="IPR015943">
    <property type="entry name" value="WD40/YVTN_repeat-like_dom_sf"/>
</dbReference>
<keyword evidence="4 13" id="KW-0963">Cytoplasm</keyword>
<dbReference type="EMBL" id="BLXT01007037">
    <property type="protein sequence ID" value="GFO36075.1"/>
    <property type="molecule type" value="Genomic_DNA"/>
</dbReference>
<feature type="repeat" description="WD" evidence="14">
    <location>
        <begin position="95"/>
        <end position="127"/>
    </location>
</feature>
<dbReference type="PRINTS" id="PR00320">
    <property type="entry name" value="GPROTEINBRPT"/>
</dbReference>
<evidence type="ECO:0000256" key="5">
    <source>
        <dbReference type="ARBA" id="ARBA00022574"/>
    </source>
</evidence>
<dbReference type="Gene3D" id="2.130.10.10">
    <property type="entry name" value="YVTN repeat-like/Quinoprotein amine dehydrogenase"/>
    <property type="match status" value="1"/>
</dbReference>
<sequence>MSIKIKVNRRLKCRSDRVKSTELHGSEPWMLTSLYDGTVYVWDTESKKVFKSVSVSDLPVRVAKFVSRKNWIVTGTDDTLIRVFNYNTLEKVAQFSAHRDYIRSLAVHTSRPFILSSADDGVIKLWDWERKWACTQVFRGHTNLVMHVVFNPKDNNQFASASLDKSVKIWQLGSPTPNFSLRHEHGVNCLSYHPGGDKPYIASGCDGGAVKVWDYQTKSCVQTLQGHGKDVNAVVFHMAMPLIISGGSDGTVRLWHSSTFTLLTTLNFGMERVWALAVQRGSNDVAIGFDEGSLLIKLGREDPAMSMDVSGKIVWAKHSELQQANVKTLAGQEVKDGEKLSLAIKDMGSCEIYPQTIVHSPNGRFVAVCGDGEYIIYTAVALRNKAYGPAQEFVWSSDSSMYAIREASAEVKVFRNFREHKSFRPESGADGIYGGPLLGVKNQACLAFYDWDTLDLVRNIEITPTQVHWSETGELLSLVSDDSFYVLRYNADVVENTKGKSDDCTEVNAKEAFQVVTEFDEKVRTGLWVGDCFIFTNNINRLNYCVGEEIVTISHLDRAMYLLGYIPKENRLYLGDKEFGVVRFSLLVSVLEYQTAVVRRDFEAADKILPAVPRDQVVRLAHFLEKQGFLSQAMSVTPDPDHKFDLALQLEDLRTAYGLAKQHSSKEKWKQLSDLALSKSEFGLAQECLYSSRDFGGLLLLACSAGNRELMEKVELGATSAGQTNVAFTANFLLGRCDKCLQILLETNRLPEAAFFARSYLPSQISRIVTLWREQLSAVNARLGGAIASPDQTENLFPEMPHSLKIEHFLSQQLLPATPANQYTNSLTKLSRDLTQEMHIAEASGIFTYCAQNGKDHNRASDEEVEDGFLKVENVPKEPPKPGESQSVSDDHYKENQWVQSSPPWSSSDHAVTKAAKSKQTFLEAEVPASEPSASPACPPKALSAAENTLSSSSDREAQAPSRQSQNLSLEEELDRDLADLNLDDFDMDDFEIDSDELLED</sequence>
<evidence type="ECO:0000256" key="3">
    <source>
        <dbReference type="ARBA" id="ARBA00022448"/>
    </source>
</evidence>
<dbReference type="GO" id="GO:0006891">
    <property type="term" value="P:intra-Golgi vesicle-mediated transport"/>
    <property type="evidence" value="ECO:0007669"/>
    <property type="project" value="TreeGrafter"/>
</dbReference>
<keyword evidence="9 13" id="KW-0333">Golgi apparatus</keyword>
<dbReference type="FunFam" id="2.130.10.10:FF:000016">
    <property type="entry name" value="Coatomer alpha subunit, putative"/>
    <property type="match status" value="1"/>
</dbReference>
<keyword evidence="3 13" id="KW-0813">Transport</keyword>
<proteinExistence type="inferred from homology"/>
<feature type="repeat" description="WD" evidence="14">
    <location>
        <begin position="138"/>
        <end position="172"/>
    </location>
</feature>
<dbReference type="InterPro" id="IPR016453">
    <property type="entry name" value="COPB2"/>
</dbReference>
<dbReference type="FunFam" id="1.25.40.470:FF:000001">
    <property type="entry name" value="Coatomer subunit beta"/>
    <property type="match status" value="1"/>
</dbReference>
<evidence type="ECO:0000256" key="13">
    <source>
        <dbReference type="PIRNR" id="PIRNR005567"/>
    </source>
</evidence>
<feature type="repeat" description="WD" evidence="14">
    <location>
        <begin position="180"/>
        <end position="223"/>
    </location>
</feature>
<reference evidence="18 19" key="1">
    <citation type="journal article" date="2021" name="Elife">
        <title>Chloroplast acquisition without the gene transfer in kleptoplastic sea slugs, Plakobranchus ocellatus.</title>
        <authorList>
            <person name="Maeda T."/>
            <person name="Takahashi S."/>
            <person name="Yoshida T."/>
            <person name="Shimamura S."/>
            <person name="Takaki Y."/>
            <person name="Nagai Y."/>
            <person name="Toyoda A."/>
            <person name="Suzuki Y."/>
            <person name="Arimoto A."/>
            <person name="Ishii H."/>
            <person name="Satoh N."/>
            <person name="Nishiyama T."/>
            <person name="Hasebe M."/>
            <person name="Maruyama T."/>
            <person name="Minagawa J."/>
            <person name="Obokata J."/>
            <person name="Shigenobu S."/>
        </authorList>
    </citation>
    <scope>NUCLEOTIDE SEQUENCE [LARGE SCALE GENOMIC DNA]</scope>
</reference>
<dbReference type="SMART" id="SM00320">
    <property type="entry name" value="WD40"/>
    <property type="match status" value="6"/>
</dbReference>
<dbReference type="InterPro" id="IPR020472">
    <property type="entry name" value="WD40_PAC1"/>
</dbReference>
<dbReference type="GO" id="GO:0006886">
    <property type="term" value="P:intracellular protein transport"/>
    <property type="evidence" value="ECO:0007669"/>
    <property type="project" value="UniProtKB-UniRule"/>
</dbReference>
<name>A0AAV4CW29_9GAST</name>
<evidence type="ECO:0000259" key="16">
    <source>
        <dbReference type="Pfam" id="PF04053"/>
    </source>
</evidence>
<evidence type="ECO:0000256" key="8">
    <source>
        <dbReference type="ARBA" id="ARBA00022927"/>
    </source>
</evidence>
<feature type="domain" description="COPA/B TPR" evidence="17">
    <location>
        <begin position="593"/>
        <end position="773"/>
    </location>
</feature>
<gene>
    <name evidence="18" type="ORF">PoB_006258000</name>
</gene>
<evidence type="ECO:0000313" key="18">
    <source>
        <dbReference type="EMBL" id="GFO36075.1"/>
    </source>
</evidence>
<feature type="repeat" description="WD" evidence="14">
    <location>
        <begin position="224"/>
        <end position="265"/>
    </location>
</feature>
<dbReference type="PROSITE" id="PS50082">
    <property type="entry name" value="WD_REPEATS_2"/>
    <property type="match status" value="5"/>
</dbReference>
<dbReference type="InterPro" id="IPR006692">
    <property type="entry name" value="Beta-prop_COPA/B_2nd"/>
</dbReference>
<evidence type="ECO:0000256" key="4">
    <source>
        <dbReference type="ARBA" id="ARBA00022490"/>
    </source>
</evidence>
<evidence type="ECO:0000259" key="17">
    <source>
        <dbReference type="Pfam" id="PF23953"/>
    </source>
</evidence>
<dbReference type="PIRSF" id="PIRSF005567">
    <property type="entry name" value="Coatomer_beta'_subunit"/>
    <property type="match status" value="1"/>
</dbReference>
<keyword evidence="7 13" id="KW-0931">ER-Golgi transport</keyword>
<feature type="compositionally biased region" description="Low complexity" evidence="15">
    <location>
        <begin position="897"/>
        <end position="908"/>
    </location>
</feature>
<dbReference type="Pfam" id="PF00400">
    <property type="entry name" value="WD40"/>
    <property type="match status" value="5"/>
</dbReference>
<dbReference type="InterPro" id="IPR036322">
    <property type="entry name" value="WD40_repeat_dom_sf"/>
</dbReference>
<evidence type="ECO:0000256" key="12">
    <source>
        <dbReference type="ARBA" id="ARBA00025536"/>
    </source>
</evidence>
<evidence type="ECO:0000256" key="15">
    <source>
        <dbReference type="SAM" id="MobiDB-lite"/>
    </source>
</evidence>
<dbReference type="SUPFAM" id="SSF50978">
    <property type="entry name" value="WD40 repeat-like"/>
    <property type="match status" value="1"/>
</dbReference>
<accession>A0AAV4CW29</accession>
<evidence type="ECO:0000256" key="10">
    <source>
        <dbReference type="ARBA" id="ARBA00023136"/>
    </source>
</evidence>
<evidence type="ECO:0000256" key="7">
    <source>
        <dbReference type="ARBA" id="ARBA00022892"/>
    </source>
</evidence>
<dbReference type="GO" id="GO:0030126">
    <property type="term" value="C:COPI vesicle coat"/>
    <property type="evidence" value="ECO:0007669"/>
    <property type="project" value="TreeGrafter"/>
</dbReference>
<evidence type="ECO:0000256" key="14">
    <source>
        <dbReference type="PROSITE-ProRule" id="PRU00221"/>
    </source>
</evidence>
<evidence type="ECO:0000256" key="9">
    <source>
        <dbReference type="ARBA" id="ARBA00023034"/>
    </source>
</evidence>
<comment type="subcellular location">
    <subcellularLocation>
        <location evidence="1 13">Cytoplasmic vesicle</location>
        <location evidence="1 13">COPI-coated vesicle membrane</location>
        <topology evidence="1 13">Peripheral membrane protein</topology>
        <orientation evidence="1 13">Cytoplasmic side</orientation>
    </subcellularLocation>
    <subcellularLocation>
        <location evidence="13">Golgi apparatus membrane</location>
        <topology evidence="13">Peripheral membrane protein</topology>
        <orientation evidence="13">Cytoplasmic side</orientation>
    </subcellularLocation>
    <text evidence="13">The coatomer is cytoplasmic or polymerized on the cytoplasmic side of the Golgi, as well as on the vesicles/buds originating from it.</text>
</comment>
<dbReference type="Pfam" id="PF23953">
    <property type="entry name" value="TPR_COPA_B"/>
    <property type="match status" value="1"/>
</dbReference>
<dbReference type="GO" id="GO:0005198">
    <property type="term" value="F:structural molecule activity"/>
    <property type="evidence" value="ECO:0007669"/>
    <property type="project" value="UniProtKB-UniRule"/>
</dbReference>
<keyword evidence="10 13" id="KW-0472">Membrane</keyword>
<dbReference type="GO" id="GO:0000139">
    <property type="term" value="C:Golgi membrane"/>
    <property type="evidence" value="ECO:0007669"/>
    <property type="project" value="UniProtKB-SubCell"/>
</dbReference>
<dbReference type="CDD" id="cd22947">
    <property type="entry name" value="Coatomer_WDAD_beta-like"/>
    <property type="match status" value="1"/>
</dbReference>
<evidence type="ECO:0000313" key="19">
    <source>
        <dbReference type="Proteomes" id="UP000735302"/>
    </source>
</evidence>
<dbReference type="Pfam" id="PF04053">
    <property type="entry name" value="B-prop_COPA_B_2nd"/>
    <property type="match status" value="1"/>
</dbReference>
<feature type="compositionally biased region" description="Low complexity" evidence="15">
    <location>
        <begin position="924"/>
        <end position="946"/>
    </location>
</feature>
<dbReference type="PROSITE" id="PS00678">
    <property type="entry name" value="WD_REPEATS_1"/>
    <property type="match status" value="1"/>
</dbReference>
<dbReference type="InterPro" id="IPR056176">
    <property type="entry name" value="TPR_COPA_B"/>
</dbReference>
<dbReference type="InterPro" id="IPR050844">
    <property type="entry name" value="Coatomer_complex_subunit"/>
</dbReference>
<organism evidence="18 19">
    <name type="scientific">Plakobranchus ocellatus</name>
    <dbReference type="NCBI Taxonomy" id="259542"/>
    <lineage>
        <taxon>Eukaryota</taxon>
        <taxon>Metazoa</taxon>
        <taxon>Spiralia</taxon>
        <taxon>Lophotrochozoa</taxon>
        <taxon>Mollusca</taxon>
        <taxon>Gastropoda</taxon>
        <taxon>Heterobranchia</taxon>
        <taxon>Euthyneura</taxon>
        <taxon>Panpulmonata</taxon>
        <taxon>Sacoglossa</taxon>
        <taxon>Placobranchoidea</taxon>
        <taxon>Plakobranchidae</taxon>
        <taxon>Plakobranchus</taxon>
    </lineage>
</organism>
<evidence type="ECO:0000256" key="11">
    <source>
        <dbReference type="ARBA" id="ARBA00023329"/>
    </source>
</evidence>
<dbReference type="AlphaFoldDB" id="A0AAV4CW29"/>
<comment type="subunit">
    <text evidence="13">Oligomeric complex that consists of at least the alpha, beta, beta', gamma, delta, epsilon and zeta subunits.</text>
</comment>
<comment type="similarity">
    <text evidence="2 13">Belongs to the WD repeat COPB2 family.</text>
</comment>
<dbReference type="InterPro" id="IPR011044">
    <property type="entry name" value="Quino_amine_DH_bsu"/>
</dbReference>
<dbReference type="Gene3D" id="1.25.40.470">
    <property type="match status" value="1"/>
</dbReference>
<feature type="compositionally biased region" description="Acidic residues" evidence="15">
    <location>
        <begin position="982"/>
        <end position="1001"/>
    </location>
</feature>
<feature type="region of interest" description="Disordered" evidence="15">
    <location>
        <begin position="872"/>
        <end position="1001"/>
    </location>
</feature>
<dbReference type="GO" id="GO:0006888">
    <property type="term" value="P:endoplasmic reticulum to Golgi vesicle-mediated transport"/>
    <property type="evidence" value="ECO:0007669"/>
    <property type="project" value="TreeGrafter"/>
</dbReference>
<dbReference type="SUPFAM" id="SSF50969">
    <property type="entry name" value="YVTN repeat-like/Quinoprotein amine dehydrogenase"/>
    <property type="match status" value="1"/>
</dbReference>